<dbReference type="EMBL" id="CAMXCT020003638">
    <property type="protein sequence ID" value="CAL1158876.1"/>
    <property type="molecule type" value="Genomic_DNA"/>
</dbReference>
<sequence>DLVEKLQCKKFCNVFRELDRCSRWVYRWRNLSESCLFLNIYLLRFVAVTDVRFRKLLSFYGNGRQHFWYDRVSSNKLEAAIRKLCVTQTMPSAYRSWGRGVTRAQTATMAVKNLRQVMQKAGLLREKELPAHVAVGHA</sequence>
<reference evidence="2 3" key="2">
    <citation type="submission" date="2024-05" db="EMBL/GenBank/DDBJ databases">
        <authorList>
            <person name="Chen Y."/>
            <person name="Shah S."/>
            <person name="Dougan E. K."/>
            <person name="Thang M."/>
            <person name="Chan C."/>
        </authorList>
    </citation>
    <scope>NUCLEOTIDE SEQUENCE [LARGE SCALE GENOMIC DNA]</scope>
</reference>
<accession>A0A9P1GCA0</accession>
<dbReference type="AlphaFoldDB" id="A0A9P1GCA0"/>
<dbReference type="EMBL" id="CAMXCT010003638">
    <property type="protein sequence ID" value="CAI4005501.1"/>
    <property type="molecule type" value="Genomic_DNA"/>
</dbReference>
<proteinExistence type="predicted"/>
<evidence type="ECO:0000313" key="1">
    <source>
        <dbReference type="EMBL" id="CAI4005501.1"/>
    </source>
</evidence>
<keyword evidence="3" id="KW-1185">Reference proteome</keyword>
<protein>
    <submittedName>
        <fullName evidence="1">Uncharacterized protein</fullName>
    </submittedName>
</protein>
<dbReference type="Proteomes" id="UP001152797">
    <property type="component" value="Unassembled WGS sequence"/>
</dbReference>
<evidence type="ECO:0000313" key="3">
    <source>
        <dbReference type="Proteomes" id="UP001152797"/>
    </source>
</evidence>
<dbReference type="EMBL" id="CAMXCT030003638">
    <property type="protein sequence ID" value="CAL4792813.1"/>
    <property type="molecule type" value="Genomic_DNA"/>
</dbReference>
<comment type="caution">
    <text evidence="1">The sequence shown here is derived from an EMBL/GenBank/DDBJ whole genome shotgun (WGS) entry which is preliminary data.</text>
</comment>
<feature type="non-terminal residue" evidence="1">
    <location>
        <position position="138"/>
    </location>
</feature>
<name>A0A9P1GCA0_9DINO</name>
<gene>
    <name evidence="1" type="ORF">C1SCF055_LOCUS31218</name>
</gene>
<organism evidence="1">
    <name type="scientific">Cladocopium goreaui</name>
    <dbReference type="NCBI Taxonomy" id="2562237"/>
    <lineage>
        <taxon>Eukaryota</taxon>
        <taxon>Sar</taxon>
        <taxon>Alveolata</taxon>
        <taxon>Dinophyceae</taxon>
        <taxon>Suessiales</taxon>
        <taxon>Symbiodiniaceae</taxon>
        <taxon>Cladocopium</taxon>
    </lineage>
</organism>
<feature type="non-terminal residue" evidence="1">
    <location>
        <position position="1"/>
    </location>
</feature>
<reference evidence="1" key="1">
    <citation type="submission" date="2022-10" db="EMBL/GenBank/DDBJ databases">
        <authorList>
            <person name="Chen Y."/>
            <person name="Dougan E. K."/>
            <person name="Chan C."/>
            <person name="Rhodes N."/>
            <person name="Thang M."/>
        </authorList>
    </citation>
    <scope>NUCLEOTIDE SEQUENCE</scope>
</reference>
<evidence type="ECO:0000313" key="2">
    <source>
        <dbReference type="EMBL" id="CAL4792813.1"/>
    </source>
</evidence>